<evidence type="ECO:0000313" key="8">
    <source>
        <dbReference type="Proteomes" id="UP000292781"/>
    </source>
</evidence>
<dbReference type="InterPro" id="IPR036962">
    <property type="entry name" value="Glyco_hydro_3_N_sf"/>
</dbReference>
<evidence type="ECO:0000256" key="4">
    <source>
        <dbReference type="ARBA" id="ARBA00022801"/>
    </source>
</evidence>
<dbReference type="GO" id="GO:0009254">
    <property type="term" value="P:peptidoglycan turnover"/>
    <property type="evidence" value="ECO:0007669"/>
    <property type="project" value="TreeGrafter"/>
</dbReference>
<keyword evidence="8" id="KW-1185">Reference proteome</keyword>
<dbReference type="Gene3D" id="3.20.20.300">
    <property type="entry name" value="Glycoside hydrolase, family 3, N-terminal domain"/>
    <property type="match status" value="1"/>
</dbReference>
<dbReference type="Proteomes" id="UP000292781">
    <property type="component" value="Unassembled WGS sequence"/>
</dbReference>
<dbReference type="Pfam" id="PF00933">
    <property type="entry name" value="Glyco_hydro_3"/>
    <property type="match status" value="1"/>
</dbReference>
<proteinExistence type="inferred from homology"/>
<dbReference type="AlphaFoldDB" id="A0A4Q9VQC6"/>
<dbReference type="NCBIfam" id="NF003740">
    <property type="entry name" value="PRK05337.1"/>
    <property type="match status" value="1"/>
</dbReference>
<accession>A0A4Q9VQC6</accession>
<evidence type="ECO:0000256" key="2">
    <source>
        <dbReference type="ARBA" id="ARBA00005336"/>
    </source>
</evidence>
<dbReference type="GO" id="GO:0005975">
    <property type="term" value="P:carbohydrate metabolic process"/>
    <property type="evidence" value="ECO:0007669"/>
    <property type="project" value="InterPro"/>
</dbReference>
<evidence type="ECO:0000259" key="6">
    <source>
        <dbReference type="Pfam" id="PF00933"/>
    </source>
</evidence>
<protein>
    <recommendedName>
        <fullName evidence="3">beta-N-acetylhexosaminidase</fullName>
        <ecNumber evidence="3">3.2.1.52</ecNumber>
    </recommendedName>
</protein>
<evidence type="ECO:0000313" key="7">
    <source>
        <dbReference type="EMBL" id="TBW37992.1"/>
    </source>
</evidence>
<evidence type="ECO:0000256" key="5">
    <source>
        <dbReference type="ARBA" id="ARBA00023295"/>
    </source>
</evidence>
<dbReference type="EMBL" id="SJFN01000013">
    <property type="protein sequence ID" value="TBW37992.1"/>
    <property type="molecule type" value="Genomic_DNA"/>
</dbReference>
<dbReference type="InterPro" id="IPR001764">
    <property type="entry name" value="Glyco_hydro_3_N"/>
</dbReference>
<comment type="similarity">
    <text evidence="2">Belongs to the glycosyl hydrolase 3 family.</text>
</comment>
<comment type="caution">
    <text evidence="7">The sequence shown here is derived from an EMBL/GenBank/DDBJ whole genome shotgun (WGS) entry which is preliminary data.</text>
</comment>
<dbReference type="InterPro" id="IPR017853">
    <property type="entry name" value="GH"/>
</dbReference>
<dbReference type="EC" id="3.2.1.52" evidence="3"/>
<dbReference type="SUPFAM" id="SSF51445">
    <property type="entry name" value="(Trans)glycosidases"/>
    <property type="match status" value="1"/>
</dbReference>
<evidence type="ECO:0000256" key="3">
    <source>
        <dbReference type="ARBA" id="ARBA00012663"/>
    </source>
</evidence>
<name>A0A4Q9VQC6_9HYPH</name>
<dbReference type="PANTHER" id="PTHR30480:SF13">
    <property type="entry name" value="BETA-HEXOSAMINIDASE"/>
    <property type="match status" value="1"/>
</dbReference>
<sequence length="339" mass="36118">MTSSALICGCRGPVLGAEEIAFFRDARPWGFILFARNCVDPDQIRALTRALRESVDRPDAPILIDQEGGRVQRLRPPQWPAYPDGRTYGEVFVRDPAEGRRAARLGGRLIAADLASLGIDVDCLPVLDVPVDGAHDVIGRRAYATTPDIVSELGREAAHGLLAGGVLPVIKHIPGHGRAGVDSHHDLPVVDTDLTTLEAIDFAPFRDLAEMPLAMTAHVVYRAIDPDHPATTSRTVIDAVIRGFIGYDGCLMSDDLSMRALAGSLAERTVAALDAGCDLVLHCNGDLDEMRAVAGAARPLTDRAAERAARALAARRTPDAIDPAALAADFARLTAPPSV</sequence>
<evidence type="ECO:0000256" key="1">
    <source>
        <dbReference type="ARBA" id="ARBA00001231"/>
    </source>
</evidence>
<reference evidence="7 8" key="1">
    <citation type="submission" date="2019-02" db="EMBL/GenBank/DDBJ databases">
        <title>Siculibacillus lacustris gen. nov., sp. nov., a new rosette-forming bacterium isolated from a freshwater crater lake (Lake St. Ana, Romania).</title>
        <authorList>
            <person name="Felfoldi T."/>
            <person name="Marton Z."/>
            <person name="Szabo A."/>
            <person name="Mentes A."/>
            <person name="Boka K."/>
            <person name="Marialigeti K."/>
            <person name="Mathe I."/>
            <person name="Koncz M."/>
            <person name="Schumann P."/>
            <person name="Toth E."/>
        </authorList>
    </citation>
    <scope>NUCLEOTIDE SEQUENCE [LARGE SCALE GENOMIC DNA]</scope>
    <source>
        <strain evidence="7 8">SA-279</strain>
    </source>
</reference>
<keyword evidence="5 7" id="KW-0326">Glycosidase</keyword>
<gene>
    <name evidence="7" type="primary">nagZ</name>
    <name evidence="7" type="ORF">EYW49_10290</name>
</gene>
<dbReference type="OrthoDB" id="9786661at2"/>
<keyword evidence="4 7" id="KW-0378">Hydrolase</keyword>
<feature type="domain" description="Glycoside hydrolase family 3 N-terminal" evidence="6">
    <location>
        <begin position="30"/>
        <end position="297"/>
    </location>
</feature>
<dbReference type="InterPro" id="IPR050226">
    <property type="entry name" value="NagZ_Beta-hexosaminidase"/>
</dbReference>
<comment type="catalytic activity">
    <reaction evidence="1">
        <text>Hydrolysis of terminal non-reducing N-acetyl-D-hexosamine residues in N-acetyl-beta-D-hexosaminides.</text>
        <dbReference type="EC" id="3.2.1.52"/>
    </reaction>
</comment>
<organism evidence="7 8">
    <name type="scientific">Siculibacillus lacustris</name>
    <dbReference type="NCBI Taxonomy" id="1549641"/>
    <lineage>
        <taxon>Bacteria</taxon>
        <taxon>Pseudomonadati</taxon>
        <taxon>Pseudomonadota</taxon>
        <taxon>Alphaproteobacteria</taxon>
        <taxon>Hyphomicrobiales</taxon>
        <taxon>Ancalomicrobiaceae</taxon>
        <taxon>Siculibacillus</taxon>
    </lineage>
</organism>
<dbReference type="GO" id="GO:0004563">
    <property type="term" value="F:beta-N-acetylhexosaminidase activity"/>
    <property type="evidence" value="ECO:0007669"/>
    <property type="project" value="UniProtKB-EC"/>
</dbReference>
<dbReference type="RefSeq" id="WP_131309252.1">
    <property type="nucleotide sequence ID" value="NZ_SJFN01000013.1"/>
</dbReference>
<dbReference type="PANTHER" id="PTHR30480">
    <property type="entry name" value="BETA-HEXOSAMINIDASE-RELATED"/>
    <property type="match status" value="1"/>
</dbReference>